<gene>
    <name evidence="1" type="ORF">PC115_g19843</name>
</gene>
<accession>A0A8T1ASJ3</accession>
<dbReference type="VEuPathDB" id="FungiDB:PC110_g8942"/>
<organism evidence="1 2">
    <name type="scientific">Phytophthora cactorum</name>
    <dbReference type="NCBI Taxonomy" id="29920"/>
    <lineage>
        <taxon>Eukaryota</taxon>
        <taxon>Sar</taxon>
        <taxon>Stramenopiles</taxon>
        <taxon>Oomycota</taxon>
        <taxon>Peronosporomycetes</taxon>
        <taxon>Peronosporales</taxon>
        <taxon>Peronosporaceae</taxon>
        <taxon>Phytophthora</taxon>
    </lineage>
</organism>
<dbReference type="Proteomes" id="UP000774804">
    <property type="component" value="Unassembled WGS sequence"/>
</dbReference>
<name>A0A8T1ASJ3_9STRA</name>
<comment type="caution">
    <text evidence="1">The sequence shown here is derived from an EMBL/GenBank/DDBJ whole genome shotgun (WGS) entry which is preliminary data.</text>
</comment>
<dbReference type="EMBL" id="RCMI01001179">
    <property type="protein sequence ID" value="KAG2889115.1"/>
    <property type="molecule type" value="Genomic_DNA"/>
</dbReference>
<evidence type="ECO:0000313" key="1">
    <source>
        <dbReference type="EMBL" id="KAG2889115.1"/>
    </source>
</evidence>
<reference evidence="1" key="1">
    <citation type="submission" date="2018-10" db="EMBL/GenBank/DDBJ databases">
        <title>Effector identification in a new, highly contiguous assembly of the strawberry crown rot pathogen Phytophthora cactorum.</title>
        <authorList>
            <person name="Armitage A.D."/>
            <person name="Nellist C.F."/>
            <person name="Bates H."/>
            <person name="Vickerstaff R.J."/>
            <person name="Harrison R.J."/>
        </authorList>
    </citation>
    <scope>NUCLEOTIDE SEQUENCE</scope>
    <source>
        <strain evidence="1">4032</strain>
    </source>
</reference>
<evidence type="ECO:0000313" key="2">
    <source>
        <dbReference type="Proteomes" id="UP000774804"/>
    </source>
</evidence>
<dbReference type="AlphaFoldDB" id="A0A8T1ASJ3"/>
<sequence length="312" mass="34201">MSHRVNTRTKAQAHTAPGVGVRDVNFRTLWRQLTAEGRTSKRPTRLARSWSYFTPEAAKDGHVEGVNMFTEAAVVKYAVEKGIVGVMNVSTEETVAAVVNRKDEFTVRRLESLVGSDSEEDLQGQTADMEDDEHESITASQIDTTVGLSANTVDVMFGGAQSEEEEAVVMMASLYAVQESPTSPLATSRIATSLAAEPMTPTTPVRHAAVAESTIPLVPVNPDDVNIMKEDDVADDYESVDSLSDGVCSSGEDHVVPRQLDTDISSDEDETSLMDAAFIDCLVRKRNQFIRRPVARSRETFCRDHLEDRFSA</sequence>
<proteinExistence type="predicted"/>
<protein>
    <submittedName>
        <fullName evidence="1">Uncharacterized protein</fullName>
    </submittedName>
</protein>